<dbReference type="AlphaFoldDB" id="A0A7W7SYL4"/>
<protein>
    <submittedName>
        <fullName evidence="3">D-alanyl-D-alanine carboxypeptidase</fullName>
        <ecNumber evidence="3">3.4.16.4</ecNumber>
    </submittedName>
</protein>
<feature type="chain" id="PRO_5031138552" evidence="1">
    <location>
        <begin position="27"/>
        <end position="366"/>
    </location>
</feature>
<keyword evidence="4" id="KW-1185">Reference proteome</keyword>
<reference evidence="3 4" key="1">
    <citation type="submission" date="2020-08" db="EMBL/GenBank/DDBJ databases">
        <title>Sequencing the genomes of 1000 actinobacteria strains.</title>
        <authorList>
            <person name="Klenk H.-P."/>
        </authorList>
    </citation>
    <scope>NUCLEOTIDE SEQUENCE [LARGE SCALE GENOMIC DNA]</scope>
    <source>
        <strain evidence="3 4">DSM 45084</strain>
    </source>
</reference>
<name>A0A7W7SYL4_9PSEU</name>
<dbReference type="GO" id="GO:0009002">
    <property type="term" value="F:serine-type D-Ala-D-Ala carboxypeptidase activity"/>
    <property type="evidence" value="ECO:0007669"/>
    <property type="project" value="UniProtKB-EC"/>
</dbReference>
<feature type="domain" description="Beta-lactamase-related" evidence="2">
    <location>
        <begin position="44"/>
        <end position="350"/>
    </location>
</feature>
<keyword evidence="1" id="KW-0732">Signal</keyword>
<dbReference type="PANTHER" id="PTHR46825">
    <property type="entry name" value="D-ALANYL-D-ALANINE-CARBOXYPEPTIDASE/ENDOPEPTIDASE AMPH"/>
    <property type="match status" value="1"/>
</dbReference>
<dbReference type="Pfam" id="PF00144">
    <property type="entry name" value="Beta-lactamase"/>
    <property type="match status" value="1"/>
</dbReference>
<dbReference type="EMBL" id="JACHJS010000001">
    <property type="protein sequence ID" value="MBB4963336.1"/>
    <property type="molecule type" value="Genomic_DNA"/>
</dbReference>
<feature type="signal peptide" evidence="1">
    <location>
        <begin position="1"/>
        <end position="26"/>
    </location>
</feature>
<dbReference type="InterPro" id="IPR050491">
    <property type="entry name" value="AmpC-like"/>
</dbReference>
<dbReference type="InterPro" id="IPR001466">
    <property type="entry name" value="Beta-lactam-related"/>
</dbReference>
<dbReference type="Proteomes" id="UP000542674">
    <property type="component" value="Unassembled WGS sequence"/>
</dbReference>
<dbReference type="RefSeq" id="WP_246445066.1">
    <property type="nucleotide sequence ID" value="NZ_BAABAI010000036.1"/>
</dbReference>
<dbReference type="SUPFAM" id="SSF56601">
    <property type="entry name" value="beta-lactamase/transpeptidase-like"/>
    <property type="match status" value="1"/>
</dbReference>
<evidence type="ECO:0000259" key="2">
    <source>
        <dbReference type="Pfam" id="PF00144"/>
    </source>
</evidence>
<evidence type="ECO:0000313" key="3">
    <source>
        <dbReference type="EMBL" id="MBB4963336.1"/>
    </source>
</evidence>
<gene>
    <name evidence="3" type="ORF">F4559_000695</name>
</gene>
<keyword evidence="3" id="KW-0378">Hydrolase</keyword>
<sequence>MRGTRSLVVAATAGLAVAGAVVPASADTQSGRIDRGIVQQSLDRMAADGALGVQVRIGDRGHEFTARSGKAQLDRPDPVPLNGRFRAGSITKTFVSTVVLQLVGEGKIVLDVPVARYLPGLLPDGDRITVRQLLQHTSGLYNYTNALPRDPAGQLAIRYKHWEPEEVIALATAHPLDFEPGTSWNYSNTNYAVAGLVIRKVTGRTWGEEVKRRVLYPLGLTGTSVPGDQVTIPGPHAHGYVGAGDQVVDITELNASVAGAAGQLISTTADLGRFIDALVGGRLLKPAQQAELLKTTEASPEYGLGVDVFTLDCGTTVIGHNGGIAGYLTTMYTSSDRKAKLLASVNTAPRPGELDGEQDLFDEVFC</sequence>
<keyword evidence="3" id="KW-0645">Protease</keyword>
<evidence type="ECO:0000256" key="1">
    <source>
        <dbReference type="SAM" id="SignalP"/>
    </source>
</evidence>
<accession>A0A7W7SYL4</accession>
<dbReference type="PANTHER" id="PTHR46825:SF7">
    <property type="entry name" value="D-ALANYL-D-ALANINE CARBOXYPEPTIDASE"/>
    <property type="match status" value="1"/>
</dbReference>
<dbReference type="Gene3D" id="3.40.710.10">
    <property type="entry name" value="DD-peptidase/beta-lactamase superfamily"/>
    <property type="match status" value="1"/>
</dbReference>
<organism evidence="3 4">
    <name type="scientific">Saccharothrix violaceirubra</name>
    <dbReference type="NCBI Taxonomy" id="413306"/>
    <lineage>
        <taxon>Bacteria</taxon>
        <taxon>Bacillati</taxon>
        <taxon>Actinomycetota</taxon>
        <taxon>Actinomycetes</taxon>
        <taxon>Pseudonocardiales</taxon>
        <taxon>Pseudonocardiaceae</taxon>
        <taxon>Saccharothrix</taxon>
    </lineage>
</organism>
<evidence type="ECO:0000313" key="4">
    <source>
        <dbReference type="Proteomes" id="UP000542674"/>
    </source>
</evidence>
<proteinExistence type="predicted"/>
<comment type="caution">
    <text evidence="3">The sequence shown here is derived from an EMBL/GenBank/DDBJ whole genome shotgun (WGS) entry which is preliminary data.</text>
</comment>
<dbReference type="InterPro" id="IPR012338">
    <property type="entry name" value="Beta-lactam/transpept-like"/>
</dbReference>
<dbReference type="EC" id="3.4.16.4" evidence="3"/>
<keyword evidence="3" id="KW-0121">Carboxypeptidase</keyword>